<sequence length="73" mass="8117">MQAVELGHCLTTVQPEYDDGATWHRTALRKSADGWTARLDAPRKARYASLRTTARDTEGNGVSQTLIRAFGLR</sequence>
<organism evidence="1 2">
    <name type="scientific">Streptomyces tendae</name>
    <dbReference type="NCBI Taxonomy" id="1932"/>
    <lineage>
        <taxon>Bacteria</taxon>
        <taxon>Bacillati</taxon>
        <taxon>Actinomycetota</taxon>
        <taxon>Actinomycetes</taxon>
        <taxon>Kitasatosporales</taxon>
        <taxon>Streptomycetaceae</taxon>
        <taxon>Streptomyces</taxon>
    </lineage>
</organism>
<keyword evidence="2" id="KW-1185">Reference proteome</keyword>
<accession>A0ABW7S2W1</accession>
<gene>
    <name evidence="1" type="ORF">ACH3YB_23525</name>
</gene>
<comment type="caution">
    <text evidence="1">The sequence shown here is derived from an EMBL/GenBank/DDBJ whole genome shotgun (WGS) entry which is preliminary data.</text>
</comment>
<evidence type="ECO:0000313" key="2">
    <source>
        <dbReference type="Proteomes" id="UP001610810"/>
    </source>
</evidence>
<dbReference type="EMBL" id="JBIQWK010000007">
    <property type="protein sequence ID" value="MFI0574596.1"/>
    <property type="molecule type" value="Genomic_DNA"/>
</dbReference>
<name>A0ABW7S2W1_STRTE</name>
<dbReference type="Proteomes" id="UP001610810">
    <property type="component" value="Unassembled WGS sequence"/>
</dbReference>
<reference evidence="1 2" key="1">
    <citation type="submission" date="2024-10" db="EMBL/GenBank/DDBJ databases">
        <authorList>
            <person name="Wannawong T."/>
            <person name="Kuncharoen N."/>
            <person name="Mhuantong W."/>
        </authorList>
    </citation>
    <scope>NUCLEOTIDE SEQUENCE [LARGE SCALE GENOMIC DNA]</scope>
    <source>
        <strain evidence="1 2">CALK1-4</strain>
    </source>
</reference>
<protein>
    <submittedName>
        <fullName evidence="1">Uncharacterized protein</fullName>
    </submittedName>
</protein>
<dbReference type="RefSeq" id="WP_210915617.1">
    <property type="nucleotide sequence ID" value="NZ_JBEPAR010000036.1"/>
</dbReference>
<proteinExistence type="predicted"/>
<evidence type="ECO:0000313" key="1">
    <source>
        <dbReference type="EMBL" id="MFI0574596.1"/>
    </source>
</evidence>